<feature type="chain" id="PRO_5045575442" evidence="1">
    <location>
        <begin position="22"/>
        <end position="130"/>
    </location>
</feature>
<dbReference type="Pfam" id="PF16022">
    <property type="entry name" value="DUF4783"/>
    <property type="match status" value="1"/>
</dbReference>
<feature type="signal peptide" evidence="1">
    <location>
        <begin position="1"/>
        <end position="21"/>
    </location>
</feature>
<keyword evidence="3" id="KW-1185">Reference proteome</keyword>
<protein>
    <submittedName>
        <fullName evidence="2">DUF4783 domain-containing protein</fullName>
    </submittedName>
</protein>
<accession>A0ABW2YTM5</accession>
<comment type="caution">
    <text evidence="2">The sequence shown here is derived from an EMBL/GenBank/DDBJ whole genome shotgun (WGS) entry which is preliminary data.</text>
</comment>
<gene>
    <name evidence="2" type="ORF">ACFQZS_06495</name>
</gene>
<dbReference type="RefSeq" id="WP_377098440.1">
    <property type="nucleotide sequence ID" value="NZ_JBHTHU010000005.1"/>
</dbReference>
<reference evidence="3" key="1">
    <citation type="journal article" date="2019" name="Int. J. Syst. Evol. Microbiol.">
        <title>The Global Catalogue of Microorganisms (GCM) 10K type strain sequencing project: providing services to taxonomists for standard genome sequencing and annotation.</title>
        <authorList>
            <consortium name="The Broad Institute Genomics Platform"/>
            <consortium name="The Broad Institute Genome Sequencing Center for Infectious Disease"/>
            <person name="Wu L."/>
            <person name="Ma J."/>
        </authorList>
    </citation>
    <scope>NUCLEOTIDE SEQUENCE [LARGE SCALE GENOMIC DNA]</scope>
    <source>
        <strain evidence="3">CCUG 63418</strain>
    </source>
</reference>
<keyword evidence="1" id="KW-0732">Signal</keyword>
<evidence type="ECO:0000313" key="3">
    <source>
        <dbReference type="Proteomes" id="UP001596958"/>
    </source>
</evidence>
<proteinExistence type="predicted"/>
<dbReference type="InterPro" id="IPR031977">
    <property type="entry name" value="DUF4783"/>
</dbReference>
<dbReference type="Gene3D" id="3.10.450.50">
    <property type="match status" value="1"/>
</dbReference>
<sequence>MKLLYLPLIAFLLISPSPSDAVDTVAQLIGKGAVHELAKLFPAEVEIEMPAAEPDTYSKAAATAMLEKFFAQNKPVGSKLLHKINNGSAYNFGVVILSTAKGPYRVAFNLKNENNTMQLIKLRIEAEKVK</sequence>
<dbReference type="EMBL" id="JBHTHU010000005">
    <property type="protein sequence ID" value="MFD0749783.1"/>
    <property type="molecule type" value="Genomic_DNA"/>
</dbReference>
<evidence type="ECO:0000313" key="2">
    <source>
        <dbReference type="EMBL" id="MFD0749783.1"/>
    </source>
</evidence>
<organism evidence="2 3">
    <name type="scientific">Mucilaginibacter calamicampi</name>
    <dbReference type="NCBI Taxonomy" id="1302352"/>
    <lineage>
        <taxon>Bacteria</taxon>
        <taxon>Pseudomonadati</taxon>
        <taxon>Bacteroidota</taxon>
        <taxon>Sphingobacteriia</taxon>
        <taxon>Sphingobacteriales</taxon>
        <taxon>Sphingobacteriaceae</taxon>
        <taxon>Mucilaginibacter</taxon>
    </lineage>
</organism>
<evidence type="ECO:0000256" key="1">
    <source>
        <dbReference type="SAM" id="SignalP"/>
    </source>
</evidence>
<dbReference type="Proteomes" id="UP001596958">
    <property type="component" value="Unassembled WGS sequence"/>
</dbReference>
<name>A0ABW2YTM5_9SPHI</name>